<dbReference type="InterPro" id="IPR013083">
    <property type="entry name" value="Znf_RING/FYVE/PHD"/>
</dbReference>
<feature type="region of interest" description="Disordered" evidence="5">
    <location>
        <begin position="207"/>
        <end position="257"/>
    </location>
</feature>
<dbReference type="PANTHER" id="PTHR46293:SF1">
    <property type="entry name" value="OS03G0632800 PROTEIN"/>
    <property type="match status" value="1"/>
</dbReference>
<gene>
    <name evidence="7" type="ORF">HU200_044986</name>
</gene>
<dbReference type="InterPro" id="IPR001841">
    <property type="entry name" value="Znf_RING"/>
</dbReference>
<dbReference type="SUPFAM" id="SSF57850">
    <property type="entry name" value="RING/U-box"/>
    <property type="match status" value="1"/>
</dbReference>
<evidence type="ECO:0000259" key="6">
    <source>
        <dbReference type="PROSITE" id="PS50089"/>
    </source>
</evidence>
<dbReference type="Pfam" id="PF13923">
    <property type="entry name" value="zf-C3HC4_2"/>
    <property type="match status" value="1"/>
</dbReference>
<dbReference type="PROSITE" id="PS00518">
    <property type="entry name" value="ZF_RING_1"/>
    <property type="match status" value="1"/>
</dbReference>
<dbReference type="GO" id="GO:0004842">
    <property type="term" value="F:ubiquitin-protein transferase activity"/>
    <property type="evidence" value="ECO:0007669"/>
    <property type="project" value="InterPro"/>
</dbReference>
<dbReference type="Proteomes" id="UP000636709">
    <property type="component" value="Unassembled WGS sequence"/>
</dbReference>
<evidence type="ECO:0000256" key="4">
    <source>
        <dbReference type="PROSITE-ProRule" id="PRU00175"/>
    </source>
</evidence>
<dbReference type="CDD" id="cd16525">
    <property type="entry name" value="RING-HC_PCGF"/>
    <property type="match status" value="1"/>
</dbReference>
<dbReference type="SMART" id="SM00184">
    <property type="entry name" value="RING"/>
    <property type="match status" value="1"/>
</dbReference>
<feature type="region of interest" description="Disordered" evidence="5">
    <location>
        <begin position="279"/>
        <end position="355"/>
    </location>
</feature>
<dbReference type="Gene3D" id="3.30.40.10">
    <property type="entry name" value="Zinc/RING finger domain, C3HC4 (zinc finger)"/>
    <property type="match status" value="1"/>
</dbReference>
<accession>A0A835EDR6</accession>
<dbReference type="InterPro" id="IPR044807">
    <property type="entry name" value="DRIP1-like"/>
</dbReference>
<feature type="compositionally biased region" description="Basic and acidic residues" evidence="5">
    <location>
        <begin position="305"/>
        <end position="322"/>
    </location>
</feature>
<evidence type="ECO:0000313" key="7">
    <source>
        <dbReference type="EMBL" id="KAF8683126.1"/>
    </source>
</evidence>
<reference evidence="7" key="1">
    <citation type="submission" date="2020-07" db="EMBL/GenBank/DDBJ databases">
        <title>Genome sequence and genetic diversity analysis of an under-domesticated orphan crop, white fonio (Digitaria exilis).</title>
        <authorList>
            <person name="Bennetzen J.L."/>
            <person name="Chen S."/>
            <person name="Ma X."/>
            <person name="Wang X."/>
            <person name="Yssel A.E.J."/>
            <person name="Chaluvadi S.R."/>
            <person name="Johnson M."/>
            <person name="Gangashetty P."/>
            <person name="Hamidou F."/>
            <person name="Sanogo M.D."/>
            <person name="Zwaenepoel A."/>
            <person name="Wallace J."/>
            <person name="Van De Peer Y."/>
            <person name="Van Deynze A."/>
        </authorList>
    </citation>
    <scope>NUCLEOTIDE SEQUENCE</scope>
    <source>
        <tissue evidence="7">Leaves</tissue>
    </source>
</reference>
<protein>
    <recommendedName>
        <fullName evidence="6">RING-type domain-containing protein</fullName>
    </recommendedName>
</protein>
<keyword evidence="2 4" id="KW-0863">Zinc-finger</keyword>
<dbReference type="PROSITE" id="PS50089">
    <property type="entry name" value="ZF_RING_2"/>
    <property type="match status" value="1"/>
</dbReference>
<feature type="compositionally biased region" description="Polar residues" evidence="5">
    <location>
        <begin position="212"/>
        <end position="243"/>
    </location>
</feature>
<keyword evidence="1" id="KW-0479">Metal-binding</keyword>
<feature type="compositionally biased region" description="Acidic residues" evidence="5">
    <location>
        <begin position="1"/>
        <end position="31"/>
    </location>
</feature>
<keyword evidence="8" id="KW-1185">Reference proteome</keyword>
<feature type="compositionally biased region" description="Polar residues" evidence="5">
    <location>
        <begin position="292"/>
        <end position="302"/>
    </location>
</feature>
<feature type="compositionally biased region" description="Basic residues" evidence="5">
    <location>
        <begin position="329"/>
        <end position="341"/>
    </location>
</feature>
<dbReference type="EMBL" id="JACEFO010002103">
    <property type="protein sequence ID" value="KAF8683126.1"/>
    <property type="molecule type" value="Genomic_DNA"/>
</dbReference>
<dbReference type="AlphaFoldDB" id="A0A835EDR6"/>
<dbReference type="GO" id="GO:0008270">
    <property type="term" value="F:zinc ion binding"/>
    <property type="evidence" value="ECO:0007669"/>
    <property type="project" value="UniProtKB-KW"/>
</dbReference>
<name>A0A835EDR6_9POAL</name>
<comment type="caution">
    <text evidence="7">The sequence shown here is derived from an EMBL/GenBank/DDBJ whole genome shotgun (WGS) entry which is preliminary data.</text>
</comment>
<evidence type="ECO:0000256" key="2">
    <source>
        <dbReference type="ARBA" id="ARBA00022771"/>
    </source>
</evidence>
<feature type="compositionally biased region" description="Low complexity" evidence="5">
    <location>
        <begin position="345"/>
        <end position="355"/>
    </location>
</feature>
<evidence type="ECO:0000256" key="1">
    <source>
        <dbReference type="ARBA" id="ARBA00022723"/>
    </source>
</evidence>
<evidence type="ECO:0000256" key="5">
    <source>
        <dbReference type="SAM" id="MobiDB-lite"/>
    </source>
</evidence>
<feature type="compositionally biased region" description="Basic residues" evidence="5">
    <location>
        <begin position="35"/>
        <end position="47"/>
    </location>
</feature>
<dbReference type="InterPro" id="IPR017907">
    <property type="entry name" value="Znf_RING_CS"/>
</dbReference>
<evidence type="ECO:0000313" key="8">
    <source>
        <dbReference type="Proteomes" id="UP000636709"/>
    </source>
</evidence>
<dbReference type="PANTHER" id="PTHR46293">
    <property type="entry name" value="E3 UBIQUITIN PROTEIN LIGASE DRIP1"/>
    <property type="match status" value="1"/>
</dbReference>
<dbReference type="OrthoDB" id="1305878at2759"/>
<organism evidence="7 8">
    <name type="scientific">Digitaria exilis</name>
    <dbReference type="NCBI Taxonomy" id="1010633"/>
    <lineage>
        <taxon>Eukaryota</taxon>
        <taxon>Viridiplantae</taxon>
        <taxon>Streptophyta</taxon>
        <taxon>Embryophyta</taxon>
        <taxon>Tracheophyta</taxon>
        <taxon>Spermatophyta</taxon>
        <taxon>Magnoliopsida</taxon>
        <taxon>Liliopsida</taxon>
        <taxon>Poales</taxon>
        <taxon>Poaceae</taxon>
        <taxon>PACMAD clade</taxon>
        <taxon>Panicoideae</taxon>
        <taxon>Panicodae</taxon>
        <taxon>Paniceae</taxon>
        <taxon>Anthephorinae</taxon>
        <taxon>Digitaria</taxon>
    </lineage>
</organism>
<proteinExistence type="predicted"/>
<feature type="compositionally biased region" description="Basic and acidic residues" evidence="5">
    <location>
        <begin position="244"/>
        <end position="257"/>
    </location>
</feature>
<evidence type="ECO:0000256" key="3">
    <source>
        <dbReference type="ARBA" id="ARBA00022833"/>
    </source>
</evidence>
<feature type="domain" description="RING-type" evidence="6">
    <location>
        <begin position="65"/>
        <end position="106"/>
    </location>
</feature>
<sequence>MPEEDAAQPDDAAAAEDAEPAEEEEEQEEEERKERRSARGRKRRRRGPRGLVMVKRDLLARCMTCPLCRRLLRDATTISECLHTFCRKCIYQKFNDEEVECCPVCKIDLGCTPTEKLRADHSLQDVRSKLFPFKRKKIKAEEVPSPTSLPTKRKERSISSLVVNTPKVKPTGLTGRRTRAVARKAAAAAAALRGLGPIIEDHVEKEIDSCDSHSQTSSLPANSSKAAQTRRQIPSNAEASNHSSNKDTEGDSKDSADKAELWQPLNCLVEAANRTKSFRSNSQNPVVKGEQFNGSPSSTYASKTKARENLQKSKIEDDKKDVPMPPVLPKRRAQGSVRRRREVQPPADAKPAAAAAQKEKKFSSIWFSLVASFDQQGDPPLPQIPSHYLRIKDGDVPASSIQKYLMQKLSLPSESEVEIKCCEQPVNPMQPLRNLVELWLKGRATQTTQTMTGSSAKEFVMVLTYGRPKASAL</sequence>
<feature type="region of interest" description="Disordered" evidence="5">
    <location>
        <begin position="1"/>
        <end position="47"/>
    </location>
</feature>
<keyword evidence="3" id="KW-0862">Zinc</keyword>